<name>A0A2J6RX87_HYAVF</name>
<proteinExistence type="predicted"/>
<evidence type="ECO:0000313" key="2">
    <source>
        <dbReference type="Proteomes" id="UP000235786"/>
    </source>
</evidence>
<gene>
    <name evidence="1" type="ORF">L207DRAFT_509661</name>
</gene>
<dbReference type="EMBL" id="KZ613942">
    <property type="protein sequence ID" value="PMD43103.1"/>
    <property type="molecule type" value="Genomic_DNA"/>
</dbReference>
<organism evidence="1 2">
    <name type="scientific">Hyaloscypha variabilis (strain UAMH 11265 / GT02V1 / F)</name>
    <name type="common">Meliniomyces variabilis</name>
    <dbReference type="NCBI Taxonomy" id="1149755"/>
    <lineage>
        <taxon>Eukaryota</taxon>
        <taxon>Fungi</taxon>
        <taxon>Dikarya</taxon>
        <taxon>Ascomycota</taxon>
        <taxon>Pezizomycotina</taxon>
        <taxon>Leotiomycetes</taxon>
        <taxon>Helotiales</taxon>
        <taxon>Hyaloscyphaceae</taxon>
        <taxon>Hyaloscypha</taxon>
        <taxon>Hyaloscypha variabilis</taxon>
    </lineage>
</organism>
<dbReference type="Proteomes" id="UP000235786">
    <property type="component" value="Unassembled WGS sequence"/>
</dbReference>
<keyword evidence="2" id="KW-1185">Reference proteome</keyword>
<protein>
    <recommendedName>
        <fullName evidence="3">EthD domain-containing protein</fullName>
    </recommendedName>
</protein>
<dbReference type="AlphaFoldDB" id="A0A2J6RX87"/>
<evidence type="ECO:0000313" key="1">
    <source>
        <dbReference type="EMBL" id="PMD43103.1"/>
    </source>
</evidence>
<reference evidence="1 2" key="1">
    <citation type="submission" date="2016-04" db="EMBL/GenBank/DDBJ databases">
        <title>A degradative enzymes factory behind the ericoid mycorrhizal symbiosis.</title>
        <authorList>
            <consortium name="DOE Joint Genome Institute"/>
            <person name="Martino E."/>
            <person name="Morin E."/>
            <person name="Grelet G."/>
            <person name="Kuo A."/>
            <person name="Kohler A."/>
            <person name="Daghino S."/>
            <person name="Barry K."/>
            <person name="Choi C."/>
            <person name="Cichocki N."/>
            <person name="Clum A."/>
            <person name="Copeland A."/>
            <person name="Hainaut M."/>
            <person name="Haridas S."/>
            <person name="Labutti K."/>
            <person name="Lindquist E."/>
            <person name="Lipzen A."/>
            <person name="Khouja H.-R."/>
            <person name="Murat C."/>
            <person name="Ohm R."/>
            <person name="Olson A."/>
            <person name="Spatafora J."/>
            <person name="Veneault-Fourrey C."/>
            <person name="Henrissat B."/>
            <person name="Grigoriev I."/>
            <person name="Martin F."/>
            <person name="Perotto S."/>
        </authorList>
    </citation>
    <scope>NUCLEOTIDE SEQUENCE [LARGE SCALE GENOMIC DNA]</scope>
    <source>
        <strain evidence="1 2">F</strain>
    </source>
</reference>
<dbReference type="OrthoDB" id="2851338at2759"/>
<accession>A0A2J6RX87</accession>
<sequence>MSPPTKGAGILLRLYKPISEPALDPAIDVPGACITQITTLSSSDDKAKLGASNAGFLYHVKHISRFLLEGAYEKDPGYSKDLANSVDWLIYKRISELSRHNTEEQEDKTTAPSGSVMVCVAITPKDADDYSKWYEDEHQGMITKVPGWRKSERYELAKAFGTQTGAAPFLAVHIYDEKNGLGGEEWKASIDTAWSKKIRENVVVPHYRRVWQVVEQRNVDMCT</sequence>
<evidence type="ECO:0008006" key="3">
    <source>
        <dbReference type="Google" id="ProtNLM"/>
    </source>
</evidence>